<dbReference type="Proteomes" id="UP001596337">
    <property type="component" value="Unassembled WGS sequence"/>
</dbReference>
<gene>
    <name evidence="1" type="ORF">ACFQGD_24060</name>
</gene>
<reference evidence="2" key="1">
    <citation type="journal article" date="2019" name="Int. J. Syst. Evol. Microbiol.">
        <title>The Global Catalogue of Microorganisms (GCM) 10K type strain sequencing project: providing services to taxonomists for standard genome sequencing and annotation.</title>
        <authorList>
            <consortium name="The Broad Institute Genomics Platform"/>
            <consortium name="The Broad Institute Genome Sequencing Center for Infectious Disease"/>
            <person name="Wu L."/>
            <person name="Ma J."/>
        </authorList>
    </citation>
    <scope>NUCLEOTIDE SEQUENCE [LARGE SCALE GENOMIC DNA]</scope>
    <source>
        <strain evidence="2">KCTC 32255</strain>
    </source>
</reference>
<sequence>MDGDNRTQLPWRPLSEANQCIAHARRTLTNRTPSLLDVRQTVEDIHEIAGELTTLVGLLRERAEAAFGDTNQHVLGELERDLHAMYGCLTTAGLLIAPAVEDLRELSSGVARDSGQPESRMPVRPPDVGVRRAAITVIDGESFDAGHQAPPWQEIERAGG</sequence>
<organism evidence="1 2">
    <name type="scientific">Haloechinothrix salitolerans</name>
    <dbReference type="NCBI Taxonomy" id="926830"/>
    <lineage>
        <taxon>Bacteria</taxon>
        <taxon>Bacillati</taxon>
        <taxon>Actinomycetota</taxon>
        <taxon>Actinomycetes</taxon>
        <taxon>Pseudonocardiales</taxon>
        <taxon>Pseudonocardiaceae</taxon>
        <taxon>Haloechinothrix</taxon>
    </lineage>
</organism>
<name>A0ABW2C547_9PSEU</name>
<evidence type="ECO:0008006" key="3">
    <source>
        <dbReference type="Google" id="ProtNLM"/>
    </source>
</evidence>
<evidence type="ECO:0000313" key="2">
    <source>
        <dbReference type="Proteomes" id="UP001596337"/>
    </source>
</evidence>
<comment type="caution">
    <text evidence="1">The sequence shown here is derived from an EMBL/GenBank/DDBJ whole genome shotgun (WGS) entry which is preliminary data.</text>
</comment>
<evidence type="ECO:0000313" key="1">
    <source>
        <dbReference type="EMBL" id="MFC6870216.1"/>
    </source>
</evidence>
<protein>
    <recommendedName>
        <fullName evidence="3">Hpt domain-containing protein</fullName>
    </recommendedName>
</protein>
<proteinExistence type="predicted"/>
<accession>A0ABW2C547</accession>
<keyword evidence="2" id="KW-1185">Reference proteome</keyword>
<dbReference type="RefSeq" id="WP_345389486.1">
    <property type="nucleotide sequence ID" value="NZ_BAABLA010000002.1"/>
</dbReference>
<dbReference type="EMBL" id="JBHSXX010000001">
    <property type="protein sequence ID" value="MFC6870216.1"/>
    <property type="molecule type" value="Genomic_DNA"/>
</dbReference>